<feature type="binding site" evidence="3">
    <location>
        <position position="86"/>
    </location>
    <ligand>
        <name>a divalent metal cation</name>
        <dbReference type="ChEBI" id="CHEBI:60240"/>
    </ligand>
</feature>
<comment type="similarity">
    <text evidence="1">Belongs to the DinB family.</text>
</comment>
<dbReference type="OrthoDB" id="118635at2"/>
<evidence type="ECO:0000256" key="2">
    <source>
        <dbReference type="ARBA" id="ARBA00022723"/>
    </source>
</evidence>
<evidence type="ECO:0000256" key="1">
    <source>
        <dbReference type="ARBA" id="ARBA00008635"/>
    </source>
</evidence>
<feature type="binding site" evidence="3">
    <location>
        <position position="172"/>
    </location>
    <ligand>
        <name>a divalent metal cation</name>
        <dbReference type="ChEBI" id="CHEBI:60240"/>
    </ligand>
</feature>
<gene>
    <name evidence="4" type="ORF">EZ444_10255</name>
</gene>
<dbReference type="PANTHER" id="PTHR37302">
    <property type="entry name" value="SLR1116 PROTEIN"/>
    <property type="match status" value="1"/>
</dbReference>
<dbReference type="GO" id="GO:0046872">
    <property type="term" value="F:metal ion binding"/>
    <property type="evidence" value="ECO:0007669"/>
    <property type="project" value="UniProtKB-KW"/>
</dbReference>
<dbReference type="Pfam" id="PF05163">
    <property type="entry name" value="DinB"/>
    <property type="match status" value="1"/>
</dbReference>
<dbReference type="Gene3D" id="1.20.120.450">
    <property type="entry name" value="dinb family like domain"/>
    <property type="match status" value="1"/>
</dbReference>
<keyword evidence="5" id="KW-1185">Reference proteome</keyword>
<dbReference type="InterPro" id="IPR007837">
    <property type="entry name" value="DinB"/>
</dbReference>
<evidence type="ECO:0000313" key="4">
    <source>
        <dbReference type="EMBL" id="TCC97223.1"/>
    </source>
</evidence>
<protein>
    <recommendedName>
        <fullName evidence="6">Damage-inducible protein DinB</fullName>
    </recommendedName>
</protein>
<evidence type="ECO:0008006" key="6">
    <source>
        <dbReference type="Google" id="ProtNLM"/>
    </source>
</evidence>
<reference evidence="4 5" key="1">
    <citation type="submission" date="2019-02" db="EMBL/GenBank/DDBJ databases">
        <title>Pedobacter sp. RP-3-8 sp. nov., isolated from Arctic soil.</title>
        <authorList>
            <person name="Dahal R.H."/>
        </authorList>
    </citation>
    <scope>NUCLEOTIDE SEQUENCE [LARGE SCALE GENOMIC DNA]</scope>
    <source>
        <strain evidence="4 5">RP-3-8</strain>
    </source>
</reference>
<dbReference type="InterPro" id="IPR034660">
    <property type="entry name" value="DinB/YfiT-like"/>
</dbReference>
<proteinExistence type="inferred from homology"/>
<organism evidence="4 5">
    <name type="scientific">Pedobacter hiemivivus</name>
    <dbReference type="NCBI Taxonomy" id="2530454"/>
    <lineage>
        <taxon>Bacteria</taxon>
        <taxon>Pseudomonadati</taxon>
        <taxon>Bacteroidota</taxon>
        <taxon>Sphingobacteriia</taxon>
        <taxon>Sphingobacteriales</taxon>
        <taxon>Sphingobacteriaceae</taxon>
        <taxon>Pedobacter</taxon>
    </lineage>
</organism>
<dbReference type="AlphaFoldDB" id="A0A4R0NDB0"/>
<keyword evidence="2 3" id="KW-0479">Metal-binding</keyword>
<evidence type="ECO:0000313" key="5">
    <source>
        <dbReference type="Proteomes" id="UP000291117"/>
    </source>
</evidence>
<comment type="caution">
    <text evidence="4">The sequence shown here is derived from an EMBL/GenBank/DDBJ whole genome shotgun (WGS) entry which is preliminary data.</text>
</comment>
<accession>A0A4R0NDB0</accession>
<dbReference type="SUPFAM" id="SSF109854">
    <property type="entry name" value="DinB/YfiT-like putative metalloenzymes"/>
    <property type="match status" value="1"/>
</dbReference>
<dbReference type="PANTHER" id="PTHR37302:SF3">
    <property type="entry name" value="DAMAGE-INDUCIBLE PROTEIN DINB"/>
    <property type="match status" value="1"/>
</dbReference>
<dbReference type="Proteomes" id="UP000291117">
    <property type="component" value="Unassembled WGS sequence"/>
</dbReference>
<sequence length="195" mass="22578">MSHFKPIKGKPFVAPITEKEPPKKAALQINFSYIHLVKSDLLYAQYTLVQQSRAVVFQFLEENVMDDMAKPLTIFSDKTISYMYVHIANTYIAWVGNFALNGSYPYYDQEKPLNISQIKNLFTGVDEIMGRFIAHFTTDPTQPVKGYKWTEKYIETDAYSIFTHVITHEFHHKGQAMTMSRLLGHLPPDTDVMRF</sequence>
<evidence type="ECO:0000256" key="3">
    <source>
        <dbReference type="PIRSR" id="PIRSR607837-1"/>
    </source>
</evidence>
<feature type="binding site" evidence="3">
    <location>
        <position position="168"/>
    </location>
    <ligand>
        <name>a divalent metal cation</name>
        <dbReference type="ChEBI" id="CHEBI:60240"/>
    </ligand>
</feature>
<dbReference type="EMBL" id="SJSM01000004">
    <property type="protein sequence ID" value="TCC97223.1"/>
    <property type="molecule type" value="Genomic_DNA"/>
</dbReference>
<dbReference type="RefSeq" id="WP_131608636.1">
    <property type="nucleotide sequence ID" value="NZ_SJSM01000004.1"/>
</dbReference>
<name>A0A4R0NDB0_9SPHI</name>